<evidence type="ECO:0000313" key="1">
    <source>
        <dbReference type="EMBL" id="MBP1889560.1"/>
    </source>
</evidence>
<dbReference type="EMBL" id="JAGGJZ010000002">
    <property type="protein sequence ID" value="MBP1889560.1"/>
    <property type="molecule type" value="Genomic_DNA"/>
</dbReference>
<sequence length="260" mass="29643">MIKLIASDMDGTLLTPSGEVPKEFFDIFKKLKEKNIEFIVASGRPYKTLYRDFKPISDELSYISDNGAMVVENGKVTALEIIPKNIIKKIINSCNKVKNITVVFCGVKSFYHLNCNKNTLEEINKYYLEKTIIESYDDIDDDIFKISICDMDNALTNSYPIIEKDLKKYCKVSVAGRFWTDITNKNVSKGSAIAKIQKLHSISKEETMVFGDYFNDVDMLKQAYYSYVMEDALDEVKAYGNFIAKSNKENGVLQVIKSIL</sequence>
<dbReference type="PANTHER" id="PTHR10000">
    <property type="entry name" value="PHOSPHOSERINE PHOSPHATASE"/>
    <property type="match status" value="1"/>
</dbReference>
<dbReference type="InterPro" id="IPR006379">
    <property type="entry name" value="HAD-SF_hydro_IIB"/>
</dbReference>
<dbReference type="Pfam" id="PF08282">
    <property type="entry name" value="Hydrolase_3"/>
    <property type="match status" value="1"/>
</dbReference>
<dbReference type="PANTHER" id="PTHR10000:SF8">
    <property type="entry name" value="HAD SUPERFAMILY HYDROLASE-LIKE, TYPE 3"/>
    <property type="match status" value="1"/>
</dbReference>
<accession>A0ABS4EZZ0</accession>
<dbReference type="Proteomes" id="UP000783390">
    <property type="component" value="Unassembled WGS sequence"/>
</dbReference>
<dbReference type="CDD" id="cd07518">
    <property type="entry name" value="HAD_YbiV-Like"/>
    <property type="match status" value="1"/>
</dbReference>
<dbReference type="InterPro" id="IPR000150">
    <property type="entry name" value="Cof"/>
</dbReference>
<dbReference type="SFLD" id="SFLDG01140">
    <property type="entry name" value="C2.B:_Phosphomannomutase_and_P"/>
    <property type="match status" value="1"/>
</dbReference>
<comment type="caution">
    <text evidence="1">The sequence shown here is derived from an EMBL/GenBank/DDBJ whole genome shotgun (WGS) entry which is preliminary data.</text>
</comment>
<organism evidence="1 2">
    <name type="scientific">Clostridium moniliforme</name>
    <dbReference type="NCBI Taxonomy" id="39489"/>
    <lineage>
        <taxon>Bacteria</taxon>
        <taxon>Bacillati</taxon>
        <taxon>Bacillota</taxon>
        <taxon>Clostridia</taxon>
        <taxon>Eubacteriales</taxon>
        <taxon>Clostridiaceae</taxon>
        <taxon>Clostridium</taxon>
    </lineage>
</organism>
<dbReference type="SFLD" id="SFLDS00003">
    <property type="entry name" value="Haloacid_Dehalogenase"/>
    <property type="match status" value="1"/>
</dbReference>
<dbReference type="NCBIfam" id="TIGR00099">
    <property type="entry name" value="Cof-subfamily"/>
    <property type="match status" value="1"/>
</dbReference>
<reference evidence="1 2" key="1">
    <citation type="submission" date="2021-03" db="EMBL/GenBank/DDBJ databases">
        <title>Genomic Encyclopedia of Type Strains, Phase IV (KMG-IV): sequencing the most valuable type-strain genomes for metagenomic binning, comparative biology and taxonomic classification.</title>
        <authorList>
            <person name="Goeker M."/>
        </authorList>
    </citation>
    <scope>NUCLEOTIDE SEQUENCE [LARGE SCALE GENOMIC DNA]</scope>
    <source>
        <strain evidence="1 2">DSM 3984</strain>
    </source>
</reference>
<proteinExistence type="predicted"/>
<name>A0ABS4EZZ0_9CLOT</name>
<dbReference type="SFLD" id="SFLDG01144">
    <property type="entry name" value="C2.B.4:_PGP_Like"/>
    <property type="match status" value="1"/>
</dbReference>
<keyword evidence="2" id="KW-1185">Reference proteome</keyword>
<gene>
    <name evidence="1" type="ORF">J2Z53_001141</name>
</gene>
<evidence type="ECO:0000313" key="2">
    <source>
        <dbReference type="Proteomes" id="UP000783390"/>
    </source>
</evidence>
<protein>
    <submittedName>
        <fullName evidence="1">Cof subfamily protein (Haloacid dehalogenase superfamily)</fullName>
    </submittedName>
</protein>
<dbReference type="InterPro" id="IPR023214">
    <property type="entry name" value="HAD_sf"/>
</dbReference>
<dbReference type="PROSITE" id="PS01228">
    <property type="entry name" value="COF_1"/>
    <property type="match status" value="1"/>
</dbReference>
<dbReference type="InterPro" id="IPR036412">
    <property type="entry name" value="HAD-like_sf"/>
</dbReference>
<dbReference type="Gene3D" id="3.40.50.1000">
    <property type="entry name" value="HAD superfamily/HAD-like"/>
    <property type="match status" value="1"/>
</dbReference>
<dbReference type="NCBIfam" id="TIGR01484">
    <property type="entry name" value="HAD-SF-IIB"/>
    <property type="match status" value="1"/>
</dbReference>
<dbReference type="SUPFAM" id="SSF56784">
    <property type="entry name" value="HAD-like"/>
    <property type="match status" value="1"/>
</dbReference>
<dbReference type="Gene3D" id="3.30.1240.10">
    <property type="match status" value="1"/>
</dbReference>
<dbReference type="RefSeq" id="WP_209796282.1">
    <property type="nucleotide sequence ID" value="NZ_JAGGJZ010000002.1"/>
</dbReference>